<evidence type="ECO:0000256" key="1">
    <source>
        <dbReference type="ARBA" id="ARBA00006484"/>
    </source>
</evidence>
<protein>
    <submittedName>
        <fullName evidence="5">Short-subunit dehydrogenase</fullName>
    </submittedName>
</protein>
<evidence type="ECO:0000256" key="3">
    <source>
        <dbReference type="RuleBase" id="RU000363"/>
    </source>
</evidence>
<dbReference type="InterPro" id="IPR002347">
    <property type="entry name" value="SDR_fam"/>
</dbReference>
<organism evidence="5 6">
    <name type="scientific">Sphaerisporangium rubeum</name>
    <dbReference type="NCBI Taxonomy" id="321317"/>
    <lineage>
        <taxon>Bacteria</taxon>
        <taxon>Bacillati</taxon>
        <taxon>Actinomycetota</taxon>
        <taxon>Actinomycetes</taxon>
        <taxon>Streptosporangiales</taxon>
        <taxon>Streptosporangiaceae</taxon>
        <taxon>Sphaerisporangium</taxon>
    </lineage>
</organism>
<dbReference type="Proteomes" id="UP000555564">
    <property type="component" value="Unassembled WGS sequence"/>
</dbReference>
<keyword evidence="6" id="KW-1185">Reference proteome</keyword>
<accession>A0A7X0M8I6</accession>
<dbReference type="AlphaFoldDB" id="A0A7X0M8I6"/>
<dbReference type="PANTHER" id="PTHR44196:SF1">
    <property type="entry name" value="DEHYDROGENASE_REDUCTASE SDR FAMILY MEMBER 7B"/>
    <property type="match status" value="1"/>
</dbReference>
<evidence type="ECO:0000256" key="2">
    <source>
        <dbReference type="ARBA" id="ARBA00023002"/>
    </source>
</evidence>
<dbReference type="Pfam" id="PF00106">
    <property type="entry name" value="adh_short"/>
    <property type="match status" value="1"/>
</dbReference>
<evidence type="ECO:0000313" key="5">
    <source>
        <dbReference type="EMBL" id="MBB6473916.1"/>
    </source>
</evidence>
<dbReference type="InterPro" id="IPR020904">
    <property type="entry name" value="Sc_DH/Rdtase_CS"/>
</dbReference>
<dbReference type="CDD" id="cd05233">
    <property type="entry name" value="SDR_c"/>
    <property type="match status" value="1"/>
</dbReference>
<dbReference type="GO" id="GO:0016020">
    <property type="term" value="C:membrane"/>
    <property type="evidence" value="ECO:0007669"/>
    <property type="project" value="TreeGrafter"/>
</dbReference>
<dbReference type="PANTHER" id="PTHR44196">
    <property type="entry name" value="DEHYDROGENASE/REDUCTASE SDR FAMILY MEMBER 7B"/>
    <property type="match status" value="1"/>
</dbReference>
<dbReference type="InterPro" id="IPR057326">
    <property type="entry name" value="KR_dom"/>
</dbReference>
<comment type="caution">
    <text evidence="5">The sequence shown here is derived from an EMBL/GenBank/DDBJ whole genome shotgun (WGS) entry which is preliminary data.</text>
</comment>
<dbReference type="PRINTS" id="PR00081">
    <property type="entry name" value="GDHRDH"/>
</dbReference>
<name>A0A7X0M8I6_9ACTN</name>
<proteinExistence type="inferred from homology"/>
<dbReference type="SUPFAM" id="SSF51735">
    <property type="entry name" value="NAD(P)-binding Rossmann-fold domains"/>
    <property type="match status" value="1"/>
</dbReference>
<evidence type="ECO:0000313" key="6">
    <source>
        <dbReference type="Proteomes" id="UP000555564"/>
    </source>
</evidence>
<feature type="domain" description="Ketoreductase" evidence="4">
    <location>
        <begin position="10"/>
        <end position="186"/>
    </location>
</feature>
<sequence length="254" mass="25424">MRGGNRLAGARVLVTGGSSGIGAATAHAMAAHGAEVTITGRDPARLAAVAARTGGRAVLCDLLAGGGPADLVAAAGPVDVLVAAAGAGWAGAFTAMPPEGIDRLVRLNLTVPMLLTRLLLPGMIAAGRGHVVLISSIAGAVGVPGEAAYSAAKAGLVMFAEALRHELRTPGAPGVSVVLPGAVATPFFTRRGTPYTRRHPAPVPPERVARAVVAAVETSRPESYVPAWLAFPARLRGAAPAVYRLPARRAGGSA</sequence>
<dbReference type="GO" id="GO:0016491">
    <property type="term" value="F:oxidoreductase activity"/>
    <property type="evidence" value="ECO:0007669"/>
    <property type="project" value="UniProtKB-KW"/>
</dbReference>
<keyword evidence="2" id="KW-0560">Oxidoreductase</keyword>
<gene>
    <name evidence="5" type="ORF">BJ992_003347</name>
</gene>
<reference evidence="5 6" key="1">
    <citation type="submission" date="2020-08" db="EMBL/GenBank/DDBJ databases">
        <title>Sequencing the genomes of 1000 actinobacteria strains.</title>
        <authorList>
            <person name="Klenk H.-P."/>
        </authorList>
    </citation>
    <scope>NUCLEOTIDE SEQUENCE [LARGE SCALE GENOMIC DNA]</scope>
    <source>
        <strain evidence="5 6">DSM 44936</strain>
    </source>
</reference>
<dbReference type="EMBL" id="JACHIU010000001">
    <property type="protein sequence ID" value="MBB6473916.1"/>
    <property type="molecule type" value="Genomic_DNA"/>
</dbReference>
<dbReference type="PRINTS" id="PR00080">
    <property type="entry name" value="SDRFAMILY"/>
</dbReference>
<dbReference type="PROSITE" id="PS00061">
    <property type="entry name" value="ADH_SHORT"/>
    <property type="match status" value="1"/>
</dbReference>
<evidence type="ECO:0000259" key="4">
    <source>
        <dbReference type="SMART" id="SM00822"/>
    </source>
</evidence>
<dbReference type="Gene3D" id="3.40.50.720">
    <property type="entry name" value="NAD(P)-binding Rossmann-like Domain"/>
    <property type="match status" value="1"/>
</dbReference>
<comment type="similarity">
    <text evidence="1 3">Belongs to the short-chain dehydrogenases/reductases (SDR) family.</text>
</comment>
<dbReference type="RefSeq" id="WP_184981977.1">
    <property type="nucleotide sequence ID" value="NZ_JACHIU010000001.1"/>
</dbReference>
<dbReference type="InterPro" id="IPR036291">
    <property type="entry name" value="NAD(P)-bd_dom_sf"/>
</dbReference>
<dbReference type="SMART" id="SM00822">
    <property type="entry name" value="PKS_KR"/>
    <property type="match status" value="1"/>
</dbReference>